<sequence>MPTSKFYQLITALFVTSLVVSNIIAVKIGAFGNYFLPVGVILFPITYIIGDVLTEVYGFASARRAIWIGFVCNLVAVIAIYISIHIPSAPFFENQKAFEQILGFAPRLLVASFVAYLVGQFANSLVMAKMKIKTAGKHLWMRTIGSTIVGEGLDSLIFIVIAFWGVIPNDVIGGLILAQWMFKTLFEVVLTPVTYAVVGYLKKTEQIDVYDKDTSFNPFK</sequence>
<keyword evidence="1" id="KW-1133">Transmembrane helix</keyword>
<feature type="transmembrane region" description="Helical" evidence="1">
    <location>
        <begin position="148"/>
        <end position="167"/>
    </location>
</feature>
<keyword evidence="1" id="KW-0472">Membrane</keyword>
<dbReference type="EMBL" id="MFRC01000058">
    <property type="protein sequence ID" value="OGH88902.1"/>
    <property type="molecule type" value="Genomic_DNA"/>
</dbReference>
<dbReference type="NCBIfam" id="TIGR00697">
    <property type="entry name" value="queuosine precursor transporter"/>
    <property type="match status" value="1"/>
</dbReference>
<dbReference type="AlphaFoldDB" id="A0A1F6NY91"/>
<gene>
    <name evidence="2" type="ORF">A2537_01910</name>
</gene>
<feature type="transmembrane region" description="Helical" evidence="1">
    <location>
        <begin position="35"/>
        <end position="53"/>
    </location>
</feature>
<dbReference type="Proteomes" id="UP000178490">
    <property type="component" value="Unassembled WGS sequence"/>
</dbReference>
<feature type="transmembrane region" description="Helical" evidence="1">
    <location>
        <begin position="65"/>
        <end position="84"/>
    </location>
</feature>
<dbReference type="GO" id="GO:0022857">
    <property type="term" value="F:transmembrane transporter activity"/>
    <property type="evidence" value="ECO:0007669"/>
    <property type="project" value="UniProtKB-UniRule"/>
</dbReference>
<comment type="function">
    <text evidence="1">Involved in the import of queuosine (Q) precursors, required for Q precursor salvage.</text>
</comment>
<keyword evidence="1" id="KW-1003">Cell membrane</keyword>
<dbReference type="InterPro" id="IPR003744">
    <property type="entry name" value="YhhQ"/>
</dbReference>
<dbReference type="PANTHER" id="PTHR34300">
    <property type="entry name" value="QUEUOSINE PRECURSOR TRANSPORTER-RELATED"/>
    <property type="match status" value="1"/>
</dbReference>
<comment type="subcellular location">
    <subcellularLocation>
        <location evidence="1">Cell membrane</location>
        <topology evidence="1">Multi-pass membrane protein</topology>
    </subcellularLocation>
</comment>
<comment type="similarity">
    <text evidence="1">Belongs to the vitamin uptake transporter (VUT/ECF) (TC 2.A.88) family. Q precursor transporter subfamily.</text>
</comment>
<dbReference type="HAMAP" id="MF_02088">
    <property type="entry name" value="Q_prec_transport"/>
    <property type="match status" value="1"/>
</dbReference>
<organism evidence="2 3">
    <name type="scientific">Candidatus Magasanikbacteria bacterium RIFOXYD2_FULL_36_9</name>
    <dbReference type="NCBI Taxonomy" id="1798707"/>
    <lineage>
        <taxon>Bacteria</taxon>
        <taxon>Candidatus Magasanikiibacteriota</taxon>
    </lineage>
</organism>
<dbReference type="GO" id="GO:0005886">
    <property type="term" value="C:plasma membrane"/>
    <property type="evidence" value="ECO:0007669"/>
    <property type="project" value="UniProtKB-SubCell"/>
</dbReference>
<evidence type="ECO:0000256" key="1">
    <source>
        <dbReference type="HAMAP-Rule" id="MF_02088"/>
    </source>
</evidence>
<evidence type="ECO:0000313" key="3">
    <source>
        <dbReference type="Proteomes" id="UP000178490"/>
    </source>
</evidence>
<keyword evidence="1" id="KW-0813">Transport</keyword>
<feature type="transmembrane region" description="Helical" evidence="1">
    <location>
        <begin position="179"/>
        <end position="201"/>
    </location>
</feature>
<name>A0A1F6NY91_9BACT</name>
<dbReference type="PANTHER" id="PTHR34300:SF2">
    <property type="entry name" value="QUEUOSINE PRECURSOR TRANSPORTER-RELATED"/>
    <property type="match status" value="1"/>
</dbReference>
<feature type="transmembrane region" description="Helical" evidence="1">
    <location>
        <begin position="104"/>
        <end position="127"/>
    </location>
</feature>
<dbReference type="Pfam" id="PF02592">
    <property type="entry name" value="Vut_1"/>
    <property type="match status" value="1"/>
</dbReference>
<keyword evidence="1" id="KW-0812">Transmembrane</keyword>
<protein>
    <recommendedName>
        <fullName evidence="1">Probable queuosine precursor transporter</fullName>
        <shortName evidence="1">Q precursor transporter</shortName>
    </recommendedName>
</protein>
<proteinExistence type="inferred from homology"/>
<evidence type="ECO:0000313" key="2">
    <source>
        <dbReference type="EMBL" id="OGH88902.1"/>
    </source>
</evidence>
<comment type="caution">
    <text evidence="2">The sequence shown here is derived from an EMBL/GenBank/DDBJ whole genome shotgun (WGS) entry which is preliminary data.</text>
</comment>
<accession>A0A1F6NY91</accession>
<reference evidence="2 3" key="1">
    <citation type="journal article" date="2016" name="Nat. Commun.">
        <title>Thousands of microbial genomes shed light on interconnected biogeochemical processes in an aquifer system.</title>
        <authorList>
            <person name="Anantharaman K."/>
            <person name="Brown C.T."/>
            <person name="Hug L.A."/>
            <person name="Sharon I."/>
            <person name="Castelle C.J."/>
            <person name="Probst A.J."/>
            <person name="Thomas B.C."/>
            <person name="Singh A."/>
            <person name="Wilkins M.J."/>
            <person name="Karaoz U."/>
            <person name="Brodie E.L."/>
            <person name="Williams K.H."/>
            <person name="Hubbard S.S."/>
            <person name="Banfield J.F."/>
        </authorList>
    </citation>
    <scope>NUCLEOTIDE SEQUENCE [LARGE SCALE GENOMIC DNA]</scope>
</reference>